<dbReference type="Proteomes" id="UP000299102">
    <property type="component" value="Unassembled WGS sequence"/>
</dbReference>
<proteinExistence type="predicted"/>
<reference evidence="1 2" key="1">
    <citation type="journal article" date="2019" name="Commun. Biol.">
        <title>The bagworm genome reveals a unique fibroin gene that provides high tensile strength.</title>
        <authorList>
            <person name="Kono N."/>
            <person name="Nakamura H."/>
            <person name="Ohtoshi R."/>
            <person name="Tomita M."/>
            <person name="Numata K."/>
            <person name="Arakawa K."/>
        </authorList>
    </citation>
    <scope>NUCLEOTIDE SEQUENCE [LARGE SCALE GENOMIC DNA]</scope>
</reference>
<name>A0A4C1VMJ9_EUMVA</name>
<evidence type="ECO:0000313" key="2">
    <source>
        <dbReference type="Proteomes" id="UP000299102"/>
    </source>
</evidence>
<protein>
    <submittedName>
        <fullName evidence="1">Uncharacterized protein</fullName>
    </submittedName>
</protein>
<sequence>MDRDAAASRPPRPAFCCPVVYTTCLITSECNVTGLIFGLISGKGAWKRSAPENGGRGKVEIRVLCDRQNSTRAKPRPERLAELTSPAATALRDSPNSEVAEVILFGSLVVGIAGRRQ</sequence>
<evidence type="ECO:0000313" key="1">
    <source>
        <dbReference type="EMBL" id="GBP39379.1"/>
    </source>
</evidence>
<dbReference type="EMBL" id="BGZK01000365">
    <property type="protein sequence ID" value="GBP39379.1"/>
    <property type="molecule type" value="Genomic_DNA"/>
</dbReference>
<comment type="caution">
    <text evidence="1">The sequence shown here is derived from an EMBL/GenBank/DDBJ whole genome shotgun (WGS) entry which is preliminary data.</text>
</comment>
<keyword evidence="2" id="KW-1185">Reference proteome</keyword>
<gene>
    <name evidence="1" type="ORF">EVAR_95830_1</name>
</gene>
<dbReference type="AlphaFoldDB" id="A0A4C1VMJ9"/>
<accession>A0A4C1VMJ9</accession>
<organism evidence="1 2">
    <name type="scientific">Eumeta variegata</name>
    <name type="common">Bagworm moth</name>
    <name type="synonym">Eumeta japonica</name>
    <dbReference type="NCBI Taxonomy" id="151549"/>
    <lineage>
        <taxon>Eukaryota</taxon>
        <taxon>Metazoa</taxon>
        <taxon>Ecdysozoa</taxon>
        <taxon>Arthropoda</taxon>
        <taxon>Hexapoda</taxon>
        <taxon>Insecta</taxon>
        <taxon>Pterygota</taxon>
        <taxon>Neoptera</taxon>
        <taxon>Endopterygota</taxon>
        <taxon>Lepidoptera</taxon>
        <taxon>Glossata</taxon>
        <taxon>Ditrysia</taxon>
        <taxon>Tineoidea</taxon>
        <taxon>Psychidae</taxon>
        <taxon>Oiketicinae</taxon>
        <taxon>Eumeta</taxon>
    </lineage>
</organism>